<dbReference type="EMBL" id="CAESAM010000029">
    <property type="protein sequence ID" value="CAB4337581.1"/>
    <property type="molecule type" value="Genomic_DNA"/>
</dbReference>
<gene>
    <name evidence="8" type="ORF">UFOPK4171_00487</name>
</gene>
<feature type="domain" description="Aldehyde dehydrogenase" evidence="6">
    <location>
        <begin position="523"/>
        <end position="952"/>
    </location>
</feature>
<evidence type="ECO:0000256" key="1">
    <source>
        <dbReference type="ARBA" id="ARBA00004786"/>
    </source>
</evidence>
<accession>A0A6J5Z4L9</accession>
<evidence type="ECO:0000256" key="3">
    <source>
        <dbReference type="ARBA" id="ARBA00023002"/>
    </source>
</evidence>
<sequence>MSNPLKTDPNIDQLAESAIKNAKALITESAPNLKLNDRASRKRFTRLFKDPDAVSVTVTLTDEVMRIKSSKHAAKLLAGAAKQASFAGFGFVNAVGLKMIGILGSVAPKPVLFAVDTQVKRLSKGIILPSEKKKLGRQIKRRSKNAIRLNINVLGEAVLGQREADERFERVLEMMHRPEVDYVSVKLSSVAAQIIALDRKGTAKRVSAKLQQIYRVSQSTGTFVNLDMEEFRDLRLTVDAFKEVLTMPEFSNLYAGIVLQAYLPESHEVFAELVDWAKQRHENSNGIIKIRLVKGANLAMEKAEAELHGWVPAPYKSKSDVDASYSRLIDVALNPDHANAVRVGVASHNLFHIAFALEVAKNRKVLDQLDIEMLEGMANPEALAVAKRSLRILLYAPVTRKDDFASAVAYLVRRLDENTAPENYLRSSFEIGSNPVKFAEQAARFKQSVIDRHVISTHSLRHAKVKFDIDQKFVNAPNADSTKDQTHRELSKEITQIKNWQSLSIPLVINGKTITDRDEEVGLDPSNNGQVWYRYNVANKNDISSAVSGAKKAGAEWEALGAVGRSEILNRFAQIMFDEQAQSIAIMSKDAGKTVAEADPEVSEAIDFATFYARSAIDLNLEKDSSPTGVTVVVPPWNFPYAIPCGGVCAALAAGNSVIFKSAPETVATSWQLINQLWRAGVPKEVLQFVSTRDDEVGQSLITHEEVKAVILTGAYATAQLFSSWKDELNLLAETSGKNAMVLTACCDIDVAVKDLVQSAFGHAGQKCSAASLGIVEESIFNNPAFKKQLIDAVESLFVGAGYEYSTTVGPIIRAPESALQRALTTLDDGEEWWIAPKQLDDAGFMWSPGIKVGVKPGSWSHLNEWFGPVLAIMCAPDLETAVKWQNQTPYGLTAGIQSLDVNECEYWIEEVEAGNLYVNRGVTGAIVNRQPFGGWKLSSVGATAKAGGLNYVATLRNWNRLQHFLPMKEQANRWFKATGAIAIDRSGLAVESNLQRYRQYKKGFLVRIDSGTTKDELDFLHWIKKDLGVKLRLSAESLIPGLNNLVVESWEEFVHHATEFDRVRWLSAELTPTNALIEVGVGCDRRAITQRGDIELSRWFLEQSVSITQHRYGNTNAGPKPSCSGLVK</sequence>
<dbReference type="Gene3D" id="3.40.309.10">
    <property type="entry name" value="Aldehyde Dehydrogenase, Chain A, domain 2"/>
    <property type="match status" value="1"/>
</dbReference>
<dbReference type="InterPro" id="IPR016160">
    <property type="entry name" value="Ald_DH_CS_CYS"/>
</dbReference>
<dbReference type="GO" id="GO:0003842">
    <property type="term" value="F:L-glutamate gamma-semialdehyde dehydrogenase activity"/>
    <property type="evidence" value="ECO:0007669"/>
    <property type="project" value="UniProtKB-EC"/>
</dbReference>
<dbReference type="EC" id="1.2.1.88" evidence="2"/>
<dbReference type="GO" id="GO:0009898">
    <property type="term" value="C:cytoplasmic side of plasma membrane"/>
    <property type="evidence" value="ECO:0007669"/>
    <property type="project" value="TreeGrafter"/>
</dbReference>
<name>A0A6J5Z4L9_9ZZZZ</name>
<evidence type="ECO:0000259" key="6">
    <source>
        <dbReference type="Pfam" id="PF00171"/>
    </source>
</evidence>
<keyword evidence="3" id="KW-0560">Oxidoreductase</keyword>
<dbReference type="Gene3D" id="3.40.605.10">
    <property type="entry name" value="Aldehyde Dehydrogenase, Chain A, domain 1"/>
    <property type="match status" value="1"/>
</dbReference>
<evidence type="ECO:0000256" key="2">
    <source>
        <dbReference type="ARBA" id="ARBA00012884"/>
    </source>
</evidence>
<dbReference type="Pfam" id="PF01619">
    <property type="entry name" value="Pro_dh"/>
    <property type="match status" value="1"/>
</dbReference>
<comment type="catalytic activity">
    <reaction evidence="5">
        <text>L-glutamate 5-semialdehyde + NAD(+) + H2O = L-glutamate + NADH + 2 H(+)</text>
        <dbReference type="Rhea" id="RHEA:30235"/>
        <dbReference type="ChEBI" id="CHEBI:15377"/>
        <dbReference type="ChEBI" id="CHEBI:15378"/>
        <dbReference type="ChEBI" id="CHEBI:29985"/>
        <dbReference type="ChEBI" id="CHEBI:57540"/>
        <dbReference type="ChEBI" id="CHEBI:57945"/>
        <dbReference type="ChEBI" id="CHEBI:58066"/>
        <dbReference type="EC" id="1.2.1.88"/>
    </reaction>
</comment>
<dbReference type="InterPro" id="IPR025703">
    <property type="entry name" value="Bifunct_PutA"/>
</dbReference>
<protein>
    <recommendedName>
        <fullName evidence="2">L-glutamate gamma-semialdehyde dehydrogenase</fullName>
        <ecNumber evidence="2">1.2.1.88</ecNumber>
    </recommendedName>
</protein>
<comment type="pathway">
    <text evidence="1">Amino-acid degradation; L-proline degradation into L-glutamate; L-glutamate from L-proline: step 2/2.</text>
</comment>
<dbReference type="Pfam" id="PF00171">
    <property type="entry name" value="Aldedh"/>
    <property type="match status" value="1"/>
</dbReference>
<dbReference type="PANTHER" id="PTHR42862:SF1">
    <property type="entry name" value="DELTA-1-PYRROLINE-5-CARBOXYLATE DEHYDROGENASE 2, ISOFORM A-RELATED"/>
    <property type="match status" value="1"/>
</dbReference>
<dbReference type="PROSITE" id="PS00070">
    <property type="entry name" value="ALDEHYDE_DEHYDR_CYS"/>
    <property type="match status" value="1"/>
</dbReference>
<dbReference type="GO" id="GO:0010133">
    <property type="term" value="P:L-proline catabolic process to L-glutamate"/>
    <property type="evidence" value="ECO:0007669"/>
    <property type="project" value="InterPro"/>
</dbReference>
<dbReference type="InterPro" id="IPR050485">
    <property type="entry name" value="Proline_metab_enzyme"/>
</dbReference>
<keyword evidence="4" id="KW-0520">NAD</keyword>
<dbReference type="SUPFAM" id="SSF51730">
    <property type="entry name" value="FAD-linked oxidoreductase"/>
    <property type="match status" value="1"/>
</dbReference>
<organism evidence="8">
    <name type="scientific">freshwater metagenome</name>
    <dbReference type="NCBI Taxonomy" id="449393"/>
    <lineage>
        <taxon>unclassified sequences</taxon>
        <taxon>metagenomes</taxon>
        <taxon>ecological metagenomes</taxon>
    </lineage>
</organism>
<evidence type="ECO:0000313" key="8">
    <source>
        <dbReference type="EMBL" id="CAB4337581.1"/>
    </source>
</evidence>
<dbReference type="Gene3D" id="3.20.20.220">
    <property type="match status" value="1"/>
</dbReference>
<dbReference type="InterPro" id="IPR016162">
    <property type="entry name" value="Ald_DH_N"/>
</dbReference>
<evidence type="ECO:0000256" key="5">
    <source>
        <dbReference type="ARBA" id="ARBA00048142"/>
    </source>
</evidence>
<evidence type="ECO:0000259" key="7">
    <source>
        <dbReference type="Pfam" id="PF01619"/>
    </source>
</evidence>
<dbReference type="InterPro" id="IPR015590">
    <property type="entry name" value="Aldehyde_DH_dom"/>
</dbReference>
<feature type="domain" description="Proline dehydrogenase" evidence="7">
    <location>
        <begin position="137"/>
        <end position="426"/>
    </location>
</feature>
<dbReference type="PANTHER" id="PTHR42862">
    <property type="entry name" value="DELTA-1-PYRROLINE-5-CARBOXYLATE DEHYDROGENASE 1, ISOFORM A-RELATED"/>
    <property type="match status" value="1"/>
</dbReference>
<dbReference type="InterPro" id="IPR016163">
    <property type="entry name" value="Ald_DH_C"/>
</dbReference>
<dbReference type="GO" id="GO:0004657">
    <property type="term" value="F:proline dehydrogenase activity"/>
    <property type="evidence" value="ECO:0007669"/>
    <property type="project" value="InterPro"/>
</dbReference>
<dbReference type="SUPFAM" id="SSF53720">
    <property type="entry name" value="ALDH-like"/>
    <property type="match status" value="1"/>
</dbReference>
<evidence type="ECO:0000256" key="4">
    <source>
        <dbReference type="ARBA" id="ARBA00023027"/>
    </source>
</evidence>
<dbReference type="GO" id="GO:0003700">
    <property type="term" value="F:DNA-binding transcription factor activity"/>
    <property type="evidence" value="ECO:0007669"/>
    <property type="project" value="InterPro"/>
</dbReference>
<dbReference type="PIRSF" id="PIRSF000197">
    <property type="entry name" value="Bifunct_PutA"/>
    <property type="match status" value="1"/>
</dbReference>
<proteinExistence type="predicted"/>
<dbReference type="InterPro" id="IPR016161">
    <property type="entry name" value="Ald_DH/histidinol_DH"/>
</dbReference>
<dbReference type="InterPro" id="IPR029041">
    <property type="entry name" value="FAD-linked_oxidoreductase-like"/>
</dbReference>
<dbReference type="AlphaFoldDB" id="A0A6J5Z4L9"/>
<dbReference type="InterPro" id="IPR002872">
    <property type="entry name" value="Proline_DH_dom"/>
</dbReference>
<reference evidence="8" key="1">
    <citation type="submission" date="2020-05" db="EMBL/GenBank/DDBJ databases">
        <authorList>
            <person name="Chiriac C."/>
            <person name="Salcher M."/>
            <person name="Ghai R."/>
            <person name="Kavagutti S V."/>
        </authorList>
    </citation>
    <scope>NUCLEOTIDE SEQUENCE</scope>
</reference>